<reference evidence="2 3" key="1">
    <citation type="submission" date="2017-07" db="EMBL/GenBank/DDBJ databases">
        <title>Elstera cyanobacteriorum sp. nov., a novel bacterium isolated from cyanobacterial aggregates in a eutrophic lake.</title>
        <authorList>
            <person name="Cai H."/>
        </authorList>
    </citation>
    <scope>NUCLEOTIDE SEQUENCE [LARGE SCALE GENOMIC DNA]</scope>
    <source>
        <strain evidence="2 3">TH019</strain>
    </source>
</reference>
<evidence type="ECO:0008006" key="4">
    <source>
        <dbReference type="Google" id="ProtNLM"/>
    </source>
</evidence>
<name>A0A255XJ08_9PROT</name>
<sequence length="171" mass="19079">MFLGSAALAFLPAVSRAEAALPPAKGPVLLTIDGAITRGNGKSDTGAPLAQFDADILDMLPQVTVETDTWWDEQPRRYRGPLLRDVLAACGADLTKGSFRAVAINDFAMTIPMGDVTRWPVLLARFMDEQPLPRRTKGPLWIMYPRRGDPDLERINVRHRWVWQLNRITVS</sequence>
<dbReference type="InterPro" id="IPR036374">
    <property type="entry name" value="OxRdtase_Mopterin-bd_sf"/>
</dbReference>
<comment type="caution">
    <text evidence="2">The sequence shown here is derived from an EMBL/GenBank/DDBJ whole genome shotgun (WGS) entry which is preliminary data.</text>
</comment>
<proteinExistence type="predicted"/>
<evidence type="ECO:0000313" key="2">
    <source>
        <dbReference type="EMBL" id="OYQ16963.1"/>
    </source>
</evidence>
<keyword evidence="3" id="KW-1185">Reference proteome</keyword>
<evidence type="ECO:0000256" key="1">
    <source>
        <dbReference type="SAM" id="SignalP"/>
    </source>
</evidence>
<keyword evidence="1" id="KW-0732">Signal</keyword>
<dbReference type="EMBL" id="NOXS01000035">
    <property type="protein sequence ID" value="OYQ16963.1"/>
    <property type="molecule type" value="Genomic_DNA"/>
</dbReference>
<dbReference type="Proteomes" id="UP000216361">
    <property type="component" value="Unassembled WGS sequence"/>
</dbReference>
<feature type="chain" id="PRO_5012988104" description="Oxidoreductase molybdopterin-binding domain-containing protein" evidence="1">
    <location>
        <begin position="20"/>
        <end position="171"/>
    </location>
</feature>
<dbReference type="SUPFAM" id="SSF56524">
    <property type="entry name" value="Oxidoreductase molybdopterin-binding domain"/>
    <property type="match status" value="1"/>
</dbReference>
<protein>
    <recommendedName>
        <fullName evidence="4">Oxidoreductase molybdopterin-binding domain-containing protein</fullName>
    </recommendedName>
</protein>
<dbReference type="Gene3D" id="3.90.420.10">
    <property type="entry name" value="Oxidoreductase, molybdopterin-binding domain"/>
    <property type="match status" value="1"/>
</dbReference>
<gene>
    <name evidence="2" type="ORF">CHR90_18555</name>
</gene>
<evidence type="ECO:0000313" key="3">
    <source>
        <dbReference type="Proteomes" id="UP000216361"/>
    </source>
</evidence>
<feature type="signal peptide" evidence="1">
    <location>
        <begin position="1"/>
        <end position="19"/>
    </location>
</feature>
<accession>A0A255XJ08</accession>
<organism evidence="2 3">
    <name type="scientific">Elstera cyanobacteriorum</name>
    <dbReference type="NCBI Taxonomy" id="2022747"/>
    <lineage>
        <taxon>Bacteria</taxon>
        <taxon>Pseudomonadati</taxon>
        <taxon>Pseudomonadota</taxon>
        <taxon>Alphaproteobacteria</taxon>
        <taxon>Rhodospirillales</taxon>
        <taxon>Rhodospirillaceae</taxon>
        <taxon>Elstera</taxon>
    </lineage>
</organism>
<dbReference type="AlphaFoldDB" id="A0A255XJ08"/>